<feature type="compositionally biased region" description="Low complexity" evidence="1">
    <location>
        <begin position="36"/>
        <end position="48"/>
    </location>
</feature>
<feature type="region of interest" description="Disordered" evidence="1">
    <location>
        <begin position="1"/>
        <end position="49"/>
    </location>
</feature>
<feature type="compositionally biased region" description="Polar residues" evidence="1">
    <location>
        <begin position="23"/>
        <end position="35"/>
    </location>
</feature>
<name>A0A0B6YCW5_9EUPU</name>
<protein>
    <submittedName>
        <fullName evidence="2">Uncharacterized protein</fullName>
    </submittedName>
</protein>
<proteinExistence type="predicted"/>
<feature type="non-terminal residue" evidence="2">
    <location>
        <position position="1"/>
    </location>
</feature>
<accession>A0A0B6YCW5</accession>
<evidence type="ECO:0000313" key="2">
    <source>
        <dbReference type="EMBL" id="CEK53943.1"/>
    </source>
</evidence>
<gene>
    <name evidence="2" type="primary">ORF21610</name>
</gene>
<evidence type="ECO:0000256" key="1">
    <source>
        <dbReference type="SAM" id="MobiDB-lite"/>
    </source>
</evidence>
<organism evidence="2">
    <name type="scientific">Arion vulgaris</name>
    <dbReference type="NCBI Taxonomy" id="1028688"/>
    <lineage>
        <taxon>Eukaryota</taxon>
        <taxon>Metazoa</taxon>
        <taxon>Spiralia</taxon>
        <taxon>Lophotrochozoa</taxon>
        <taxon>Mollusca</taxon>
        <taxon>Gastropoda</taxon>
        <taxon>Heterobranchia</taxon>
        <taxon>Euthyneura</taxon>
        <taxon>Panpulmonata</taxon>
        <taxon>Eupulmonata</taxon>
        <taxon>Stylommatophora</taxon>
        <taxon>Helicina</taxon>
        <taxon>Arionoidea</taxon>
        <taxon>Arionidae</taxon>
        <taxon>Arion</taxon>
    </lineage>
</organism>
<dbReference type="AlphaFoldDB" id="A0A0B6YCW5"/>
<sequence length="72" mass="7864">SSDLEVKQSSPNIPTQHLVLKTNEMNKVGDTTQTPDLSSSSHTLASDSVYNDLNMQDVALKTKCEKSSKENP</sequence>
<reference evidence="2" key="1">
    <citation type="submission" date="2014-12" db="EMBL/GenBank/DDBJ databases">
        <title>Insight into the proteome of Arion vulgaris.</title>
        <authorList>
            <person name="Aradska J."/>
            <person name="Bulat T."/>
            <person name="Smidak R."/>
            <person name="Sarate P."/>
            <person name="Gangsoo J."/>
            <person name="Sialana F."/>
            <person name="Bilban M."/>
            <person name="Lubec G."/>
        </authorList>
    </citation>
    <scope>NUCLEOTIDE SEQUENCE</scope>
    <source>
        <tissue evidence="2">Skin</tissue>
    </source>
</reference>
<dbReference type="EMBL" id="HACG01007078">
    <property type="protein sequence ID" value="CEK53943.1"/>
    <property type="molecule type" value="Transcribed_RNA"/>
</dbReference>
<feature type="non-terminal residue" evidence="2">
    <location>
        <position position="72"/>
    </location>
</feature>